<dbReference type="Pfam" id="PF26355">
    <property type="entry name" value="HTH_VMAP-M9"/>
    <property type="match status" value="1"/>
</dbReference>
<dbReference type="AlphaFoldDB" id="A0A552EC78"/>
<evidence type="ECO:0000313" key="3">
    <source>
        <dbReference type="Proteomes" id="UP000317708"/>
    </source>
</evidence>
<dbReference type="Pfam" id="PF00805">
    <property type="entry name" value="Pentapeptide"/>
    <property type="match status" value="2"/>
</dbReference>
<sequence length="405" mass="44413">MMMNELKMTEIKTLSWTELEMLVNDLKKKHTNKGLTDVETKILKGVFDNKTYHDLAEEISQEEQSIKNAAHKLWKILSEQMGEKIDSNNLITALARYRDNSQTFDHNNKPQTQQSDKVFELVIEVGIDELTPENNDKIISFLQKIARDNTIKPIMKLKGSIRLFLEGSEDGLQRLADLHQSRELQALLNELKSDDIPEIIVTKAEFTTDAKVIEKAELIKAIREGTIDKTTLQQVDLSGAILRRVGLSGAILSGANLKGADLRRAFLSEANLSGADLRGAILSGAILWGANLKGADLRRAFLSEAGLSLAFLRGAILSGANLGQADLWEANLSGANLSEANLSGAILWGADLIEANLSGANLSGAKVENAIFIGATGITREQKRDLIRRGAIFGDNSNDRSKVLV</sequence>
<feature type="domain" description="vWA-MoxR associated protein N-terminal HTH" evidence="1">
    <location>
        <begin position="16"/>
        <end position="97"/>
    </location>
</feature>
<evidence type="ECO:0000259" key="1">
    <source>
        <dbReference type="Pfam" id="PF26355"/>
    </source>
</evidence>
<dbReference type="InterPro" id="IPR058651">
    <property type="entry name" value="HTH_VMAP-M9"/>
</dbReference>
<evidence type="ECO:0000313" key="2">
    <source>
        <dbReference type="EMBL" id="TRU32057.1"/>
    </source>
</evidence>
<dbReference type="SUPFAM" id="SSF141571">
    <property type="entry name" value="Pentapeptide repeat-like"/>
    <property type="match status" value="1"/>
</dbReference>
<gene>
    <name evidence="2" type="ORF">EWV92_19260</name>
</gene>
<accession>A0A552EC78</accession>
<name>A0A552EC78_MICAE</name>
<dbReference type="Gene3D" id="2.160.20.80">
    <property type="entry name" value="E3 ubiquitin-protein ligase SopA"/>
    <property type="match status" value="2"/>
</dbReference>
<organism evidence="2 3">
    <name type="scientific">Microcystis aeruginosa Ma_MB_S_20031200_S102</name>
    <dbReference type="NCBI Taxonomy" id="2486254"/>
    <lineage>
        <taxon>Bacteria</taxon>
        <taxon>Bacillati</taxon>
        <taxon>Cyanobacteriota</taxon>
        <taxon>Cyanophyceae</taxon>
        <taxon>Oscillatoriophycideae</taxon>
        <taxon>Chroococcales</taxon>
        <taxon>Microcystaceae</taxon>
        <taxon>Microcystis</taxon>
    </lineage>
</organism>
<reference evidence="2 3" key="1">
    <citation type="submission" date="2019-01" db="EMBL/GenBank/DDBJ databases">
        <title>Coherence of Microcystis species and biogeography revealed through population genomics.</title>
        <authorList>
            <person name="Perez-Carrascal O.M."/>
            <person name="Terrat Y."/>
            <person name="Giani A."/>
            <person name="Fortin N."/>
            <person name="Tromas N."/>
            <person name="Shapiro B.J."/>
        </authorList>
    </citation>
    <scope>NUCLEOTIDE SEQUENCE [LARGE SCALE GENOMIC DNA]</scope>
    <source>
        <strain evidence="2">Ma_MB_S_20031200_S102</strain>
    </source>
</reference>
<comment type="caution">
    <text evidence="2">The sequence shown here is derived from an EMBL/GenBank/DDBJ whole genome shotgun (WGS) entry which is preliminary data.</text>
</comment>
<proteinExistence type="predicted"/>
<dbReference type="PANTHER" id="PTHR14136:SF17">
    <property type="entry name" value="BTB_POZ DOMAIN-CONTAINING PROTEIN KCTD9"/>
    <property type="match status" value="1"/>
</dbReference>
<dbReference type="PANTHER" id="PTHR14136">
    <property type="entry name" value="BTB_POZ DOMAIN-CONTAINING PROTEIN KCTD9"/>
    <property type="match status" value="1"/>
</dbReference>
<dbReference type="EMBL" id="SFBI01000175">
    <property type="protein sequence ID" value="TRU32057.1"/>
    <property type="molecule type" value="Genomic_DNA"/>
</dbReference>
<dbReference type="InterPro" id="IPR051082">
    <property type="entry name" value="Pentapeptide-BTB/POZ_domain"/>
</dbReference>
<dbReference type="Proteomes" id="UP000317708">
    <property type="component" value="Unassembled WGS sequence"/>
</dbReference>
<protein>
    <submittedName>
        <fullName evidence="2">Pentapeptide repeat-containing protein</fullName>
    </submittedName>
</protein>
<dbReference type="InterPro" id="IPR001646">
    <property type="entry name" value="5peptide_repeat"/>
</dbReference>